<dbReference type="InterPro" id="IPR004254">
    <property type="entry name" value="AdipoR/HlyIII-related"/>
</dbReference>
<keyword evidence="3" id="KW-1003">Cell membrane</keyword>
<gene>
    <name evidence="8" type="ORF">GCM10008983_18760</name>
</gene>
<feature type="transmembrane region" description="Helical" evidence="7">
    <location>
        <begin position="204"/>
        <end position="228"/>
    </location>
</feature>
<comment type="caution">
    <text evidence="8">The sequence shown here is derived from an EMBL/GenBank/DDBJ whole genome shotgun (WGS) entry which is preliminary data.</text>
</comment>
<feature type="transmembrane region" description="Helical" evidence="7">
    <location>
        <begin position="26"/>
        <end position="48"/>
    </location>
</feature>
<dbReference type="Pfam" id="PF03006">
    <property type="entry name" value="HlyIII"/>
    <property type="match status" value="1"/>
</dbReference>
<organism evidence="8 9">
    <name type="scientific">Lentibacillus halophilus</name>
    <dbReference type="NCBI Taxonomy" id="295065"/>
    <lineage>
        <taxon>Bacteria</taxon>
        <taxon>Bacillati</taxon>
        <taxon>Bacillota</taxon>
        <taxon>Bacilli</taxon>
        <taxon>Bacillales</taxon>
        <taxon>Bacillaceae</taxon>
        <taxon>Lentibacillus</taxon>
    </lineage>
</organism>
<feature type="transmembrane region" description="Helical" evidence="7">
    <location>
        <begin position="96"/>
        <end position="113"/>
    </location>
</feature>
<name>A0ABP3J4S4_9BACI</name>
<dbReference type="NCBIfam" id="TIGR01065">
    <property type="entry name" value="hlyIII"/>
    <property type="match status" value="1"/>
</dbReference>
<evidence type="ECO:0000256" key="7">
    <source>
        <dbReference type="SAM" id="Phobius"/>
    </source>
</evidence>
<keyword evidence="6 7" id="KW-0472">Membrane</keyword>
<comment type="similarity">
    <text evidence="2">Belongs to the UPF0073 (Hly-III) family.</text>
</comment>
<evidence type="ECO:0000256" key="4">
    <source>
        <dbReference type="ARBA" id="ARBA00022692"/>
    </source>
</evidence>
<evidence type="ECO:0000256" key="6">
    <source>
        <dbReference type="ARBA" id="ARBA00023136"/>
    </source>
</evidence>
<keyword evidence="9" id="KW-1185">Reference proteome</keyword>
<dbReference type="EMBL" id="BAAADM010000051">
    <property type="protein sequence ID" value="GAA0441916.1"/>
    <property type="molecule type" value="Genomic_DNA"/>
</dbReference>
<reference evidence="9" key="1">
    <citation type="journal article" date="2019" name="Int. J. Syst. Evol. Microbiol.">
        <title>The Global Catalogue of Microorganisms (GCM) 10K type strain sequencing project: providing services to taxonomists for standard genome sequencing and annotation.</title>
        <authorList>
            <consortium name="The Broad Institute Genomics Platform"/>
            <consortium name="The Broad Institute Genome Sequencing Center for Infectious Disease"/>
            <person name="Wu L."/>
            <person name="Ma J."/>
        </authorList>
    </citation>
    <scope>NUCLEOTIDE SEQUENCE [LARGE SCALE GENOMIC DNA]</scope>
    <source>
        <strain evidence="9">JCM 12149</strain>
    </source>
</reference>
<evidence type="ECO:0000256" key="1">
    <source>
        <dbReference type="ARBA" id="ARBA00004651"/>
    </source>
</evidence>
<protein>
    <submittedName>
        <fullName evidence="8">Hemolysin III family protein</fullName>
    </submittedName>
</protein>
<evidence type="ECO:0000256" key="5">
    <source>
        <dbReference type="ARBA" id="ARBA00022989"/>
    </source>
</evidence>
<feature type="transmembrane region" description="Helical" evidence="7">
    <location>
        <begin position="119"/>
        <end position="138"/>
    </location>
</feature>
<keyword evidence="4 7" id="KW-0812">Transmembrane</keyword>
<evidence type="ECO:0000256" key="3">
    <source>
        <dbReference type="ARBA" id="ARBA00022475"/>
    </source>
</evidence>
<feature type="transmembrane region" description="Helical" evidence="7">
    <location>
        <begin position="150"/>
        <end position="169"/>
    </location>
</feature>
<evidence type="ECO:0000256" key="2">
    <source>
        <dbReference type="ARBA" id="ARBA00008488"/>
    </source>
</evidence>
<keyword evidence="5 7" id="KW-1133">Transmembrane helix</keyword>
<dbReference type="Proteomes" id="UP001501459">
    <property type="component" value="Unassembled WGS sequence"/>
</dbReference>
<evidence type="ECO:0000313" key="8">
    <source>
        <dbReference type="EMBL" id="GAA0441916.1"/>
    </source>
</evidence>
<comment type="subcellular location">
    <subcellularLocation>
        <location evidence="1">Cell membrane</location>
        <topology evidence="1">Multi-pass membrane protein</topology>
    </subcellularLocation>
</comment>
<feature type="transmembrane region" description="Helical" evidence="7">
    <location>
        <begin position="54"/>
        <end position="76"/>
    </location>
</feature>
<dbReference type="PANTHER" id="PTHR20855:SF3">
    <property type="entry name" value="LD03007P"/>
    <property type="match status" value="1"/>
</dbReference>
<evidence type="ECO:0000313" key="9">
    <source>
        <dbReference type="Proteomes" id="UP001501459"/>
    </source>
</evidence>
<dbReference type="PANTHER" id="PTHR20855">
    <property type="entry name" value="ADIPOR/PROGESTIN RECEPTOR-RELATED"/>
    <property type="match status" value="1"/>
</dbReference>
<accession>A0ABP3J4S4</accession>
<proteinExistence type="inferred from homology"/>
<sequence length="229" mass="25233">MFRDEDDSSSDKDVLRMSIREPINGLTHLFGAILSVFGLLALVMKASVTSQSGLAVAAVVVFGASLILLYSASATYHMVVARDHIIAFLRRVDHSMIFVLIAGTYTPLCLISLSGTVGWILFAVISGLAFMGVTFKLVWFHAPRWLSTALYVGMGWVAIFYIPALAPIIGTNGLLMLILGGVFYTIGALIYWQKPQFLSFKHMGFHEIFHIFILVGSLCHFICVYGYVL</sequence>
<feature type="transmembrane region" description="Helical" evidence="7">
    <location>
        <begin position="175"/>
        <end position="192"/>
    </location>
</feature>
<dbReference type="InterPro" id="IPR005744">
    <property type="entry name" value="Hy-lIII"/>
</dbReference>